<protein>
    <submittedName>
        <fullName evidence="3">Uncharacterized protein</fullName>
    </submittedName>
</protein>
<evidence type="ECO:0000313" key="2">
    <source>
        <dbReference type="EMBL" id="KAA0066795.1"/>
    </source>
</evidence>
<accession>A0A5D3DWP3</accession>
<feature type="chain" id="PRO_5042723343" evidence="1">
    <location>
        <begin position="31"/>
        <end position="204"/>
    </location>
</feature>
<dbReference type="EMBL" id="SSTD01002424">
    <property type="protein sequence ID" value="TYK27942.1"/>
    <property type="molecule type" value="Genomic_DNA"/>
</dbReference>
<evidence type="ECO:0000313" key="3">
    <source>
        <dbReference type="EMBL" id="TYK27942.1"/>
    </source>
</evidence>
<proteinExistence type="predicted"/>
<dbReference type="AlphaFoldDB" id="A0A5D3DWP3"/>
<evidence type="ECO:0000256" key="1">
    <source>
        <dbReference type="SAM" id="SignalP"/>
    </source>
</evidence>
<evidence type="ECO:0000313" key="5">
    <source>
        <dbReference type="Proteomes" id="UP000321947"/>
    </source>
</evidence>
<feature type="signal peptide" evidence="1">
    <location>
        <begin position="1"/>
        <end position="30"/>
    </location>
</feature>
<dbReference type="EMBL" id="SSTE01000806">
    <property type="protein sequence ID" value="KAA0066795.1"/>
    <property type="molecule type" value="Genomic_DNA"/>
</dbReference>
<keyword evidence="1" id="KW-0732">Signal</keyword>
<reference evidence="4 5" key="1">
    <citation type="submission" date="2019-08" db="EMBL/GenBank/DDBJ databases">
        <title>Draft genome sequences of two oriental melons (Cucumis melo L. var makuwa).</title>
        <authorList>
            <person name="Kwon S.-Y."/>
        </authorList>
    </citation>
    <scope>NUCLEOTIDE SEQUENCE [LARGE SCALE GENOMIC DNA]</scope>
    <source>
        <strain evidence="5">cv. Chang Bougi</strain>
        <strain evidence="4">cv. SW 3</strain>
        <tissue evidence="3">Leaf</tissue>
    </source>
</reference>
<name>A0A5D3DWP3_CUCMM</name>
<organism evidence="3 5">
    <name type="scientific">Cucumis melo var. makuwa</name>
    <name type="common">Oriental melon</name>
    <dbReference type="NCBI Taxonomy" id="1194695"/>
    <lineage>
        <taxon>Eukaryota</taxon>
        <taxon>Viridiplantae</taxon>
        <taxon>Streptophyta</taxon>
        <taxon>Embryophyta</taxon>
        <taxon>Tracheophyta</taxon>
        <taxon>Spermatophyta</taxon>
        <taxon>Magnoliopsida</taxon>
        <taxon>eudicotyledons</taxon>
        <taxon>Gunneridae</taxon>
        <taxon>Pentapetalae</taxon>
        <taxon>rosids</taxon>
        <taxon>fabids</taxon>
        <taxon>Cucurbitales</taxon>
        <taxon>Cucurbitaceae</taxon>
        <taxon>Benincaseae</taxon>
        <taxon>Cucumis</taxon>
    </lineage>
</organism>
<dbReference type="Proteomes" id="UP000321947">
    <property type="component" value="Unassembled WGS sequence"/>
</dbReference>
<evidence type="ECO:0000313" key="4">
    <source>
        <dbReference type="Proteomes" id="UP000321393"/>
    </source>
</evidence>
<gene>
    <name evidence="3" type="ORF">E5676_scaffold384G001370</name>
    <name evidence="2" type="ORF">E6C27_scaffold271G001440</name>
</gene>
<dbReference type="Proteomes" id="UP000321393">
    <property type="component" value="Unassembled WGS sequence"/>
</dbReference>
<comment type="caution">
    <text evidence="3">The sequence shown here is derived from an EMBL/GenBank/DDBJ whole genome shotgun (WGS) entry which is preliminary data.</text>
</comment>
<sequence length="204" mass="23114">MQSQPLQNLGATVNLWFVLFGLSYLEETKSTGSSSKPAGVLVFSDALSMLEVHKSDQKLYLVWPRGNRPSLQTRELDKTIELPVPDTLPTSAESSGSNSSTWLELYFESVHVEMFYKGQQGSLEETHLSQAASHLEVSPTSNLSLFYHPKQGRMEYSQVVRHRFFGTGMQRFESFYSRLFTPDLFYQERANDYRGSGVVPEPSL</sequence>